<organism evidence="1 2">
    <name type="scientific">Saccharopolyspora shandongensis</name>
    <dbReference type="NCBI Taxonomy" id="418495"/>
    <lineage>
        <taxon>Bacteria</taxon>
        <taxon>Bacillati</taxon>
        <taxon>Actinomycetota</taxon>
        <taxon>Actinomycetes</taxon>
        <taxon>Pseudonocardiales</taxon>
        <taxon>Pseudonocardiaceae</taxon>
        <taxon>Saccharopolyspora</taxon>
    </lineage>
</organism>
<dbReference type="STRING" id="418495.SAMN05216215_101999"/>
<dbReference type="EMBL" id="FNOK01000019">
    <property type="protein sequence ID" value="SDY07032.1"/>
    <property type="molecule type" value="Genomic_DNA"/>
</dbReference>
<gene>
    <name evidence="1" type="ORF">SAMN05216215_101999</name>
</gene>
<evidence type="ECO:0000313" key="2">
    <source>
        <dbReference type="Proteomes" id="UP000199529"/>
    </source>
</evidence>
<dbReference type="Proteomes" id="UP000199529">
    <property type="component" value="Unassembled WGS sequence"/>
</dbReference>
<proteinExistence type="predicted"/>
<keyword evidence="2" id="KW-1185">Reference proteome</keyword>
<accession>A0A1H3GUM3</accession>
<dbReference type="AlphaFoldDB" id="A0A1H3GUM3"/>
<evidence type="ECO:0000313" key="1">
    <source>
        <dbReference type="EMBL" id="SDY07032.1"/>
    </source>
</evidence>
<sequence length="32" mass="3463">MPQFLTTVLTGVAIALIETLLIHLVRSAIRTA</sequence>
<name>A0A1H3GUM3_9PSEU</name>
<protein>
    <submittedName>
        <fullName evidence="1">Uncharacterized protein</fullName>
    </submittedName>
</protein>
<reference evidence="2" key="1">
    <citation type="submission" date="2016-10" db="EMBL/GenBank/DDBJ databases">
        <authorList>
            <person name="Varghese N."/>
            <person name="Submissions S."/>
        </authorList>
    </citation>
    <scope>NUCLEOTIDE SEQUENCE [LARGE SCALE GENOMIC DNA]</scope>
    <source>
        <strain evidence="2">CGMCC 4.3530</strain>
    </source>
</reference>